<dbReference type="InterPro" id="IPR000182">
    <property type="entry name" value="GNAT_dom"/>
</dbReference>
<dbReference type="InterPro" id="IPR016181">
    <property type="entry name" value="Acyl_CoA_acyltransferase"/>
</dbReference>
<name>A0A1M6N5K2_9CLOT</name>
<gene>
    <name evidence="2" type="ORF">SAMN05444401_0100</name>
</gene>
<evidence type="ECO:0000313" key="3">
    <source>
        <dbReference type="Proteomes" id="UP000184080"/>
    </source>
</evidence>
<dbReference type="RefSeq" id="WP_073011699.1">
    <property type="nucleotide sequence ID" value="NZ_FQZO01000010.1"/>
</dbReference>
<proteinExistence type="predicted"/>
<dbReference type="EMBL" id="FQZO01000010">
    <property type="protein sequence ID" value="SHJ90997.1"/>
    <property type="molecule type" value="Genomic_DNA"/>
</dbReference>
<dbReference type="PROSITE" id="PS51186">
    <property type="entry name" value="GNAT"/>
    <property type="match status" value="1"/>
</dbReference>
<dbReference type="CDD" id="cd04301">
    <property type="entry name" value="NAT_SF"/>
    <property type="match status" value="1"/>
</dbReference>
<dbReference type="SUPFAM" id="SSF55729">
    <property type="entry name" value="Acyl-CoA N-acyltransferases (Nat)"/>
    <property type="match status" value="1"/>
</dbReference>
<dbReference type="Proteomes" id="UP000184080">
    <property type="component" value="Unassembled WGS sequence"/>
</dbReference>
<dbReference type="PANTHER" id="PTHR43617">
    <property type="entry name" value="L-AMINO ACID N-ACETYLTRANSFERASE"/>
    <property type="match status" value="1"/>
</dbReference>
<dbReference type="STRING" id="1121298.SAMN05444401_0100"/>
<accession>A0A1M6N5K2</accession>
<organism evidence="2 3">
    <name type="scientific">Clostridium amylolyticum</name>
    <dbReference type="NCBI Taxonomy" id="1121298"/>
    <lineage>
        <taxon>Bacteria</taxon>
        <taxon>Bacillati</taxon>
        <taxon>Bacillota</taxon>
        <taxon>Clostridia</taxon>
        <taxon>Eubacteriales</taxon>
        <taxon>Clostridiaceae</taxon>
        <taxon>Clostridium</taxon>
    </lineage>
</organism>
<keyword evidence="3" id="KW-1185">Reference proteome</keyword>
<reference evidence="2 3" key="1">
    <citation type="submission" date="2016-11" db="EMBL/GenBank/DDBJ databases">
        <authorList>
            <person name="Jaros S."/>
            <person name="Januszkiewicz K."/>
            <person name="Wedrychowicz H."/>
        </authorList>
    </citation>
    <scope>NUCLEOTIDE SEQUENCE [LARGE SCALE GENOMIC DNA]</scope>
    <source>
        <strain evidence="2 3">DSM 21864</strain>
    </source>
</reference>
<dbReference type="InterPro" id="IPR050276">
    <property type="entry name" value="MshD_Acetyltransferase"/>
</dbReference>
<protein>
    <submittedName>
        <fullName evidence="2">Acetyltransferase (GNAT) family protein</fullName>
    </submittedName>
</protein>
<dbReference type="OrthoDB" id="9790865at2"/>
<dbReference type="Gene3D" id="3.40.630.30">
    <property type="match status" value="1"/>
</dbReference>
<evidence type="ECO:0000313" key="2">
    <source>
        <dbReference type="EMBL" id="SHJ90997.1"/>
    </source>
</evidence>
<dbReference type="AlphaFoldDB" id="A0A1M6N5K2"/>
<keyword evidence="2" id="KW-0808">Transferase</keyword>
<dbReference type="GO" id="GO:0016747">
    <property type="term" value="F:acyltransferase activity, transferring groups other than amino-acyl groups"/>
    <property type="evidence" value="ECO:0007669"/>
    <property type="project" value="InterPro"/>
</dbReference>
<dbReference type="Pfam" id="PF00583">
    <property type="entry name" value="Acetyltransf_1"/>
    <property type="match status" value="1"/>
</dbReference>
<evidence type="ECO:0000259" key="1">
    <source>
        <dbReference type="PROSITE" id="PS51186"/>
    </source>
</evidence>
<sequence length="162" mass="18473">MINIRPIQESDKEFLWDMLFEMIYFPEGAEKPNKEELLKNPDIYKYLNDFGLRKTDSGFVAENENNQLVGAAWFRLFHGGNKGYGYISDDIPELSIAIVKEYRGKGFGSDLLKALIEKARKDGYPSISLSVDPNNAAYGLYVREGFKKVGIVDTSWTMKLDL</sequence>
<feature type="domain" description="N-acetyltransferase" evidence="1">
    <location>
        <begin position="2"/>
        <end position="162"/>
    </location>
</feature>